<feature type="domain" description="Rho termination factor-like N-terminal" evidence="1">
    <location>
        <begin position="54"/>
        <end position="81"/>
    </location>
</feature>
<dbReference type="GO" id="GO:0006353">
    <property type="term" value="P:DNA-templated transcription termination"/>
    <property type="evidence" value="ECO:0007669"/>
    <property type="project" value="InterPro"/>
</dbReference>
<gene>
    <name evidence="2" type="ORF">10S9_33</name>
</gene>
<organism evidence="2">
    <name type="scientific">uncultured Caudovirales phage</name>
    <dbReference type="NCBI Taxonomy" id="2100421"/>
    <lineage>
        <taxon>Viruses</taxon>
        <taxon>Duplodnaviria</taxon>
        <taxon>Heunggongvirae</taxon>
        <taxon>Uroviricota</taxon>
        <taxon>Caudoviricetes</taxon>
        <taxon>Peduoviridae</taxon>
        <taxon>Maltschvirus</taxon>
        <taxon>Maltschvirus maltsch</taxon>
    </lineage>
</organism>
<evidence type="ECO:0000259" key="1">
    <source>
        <dbReference type="Pfam" id="PF07498"/>
    </source>
</evidence>
<accession>A0A2H4JAE1</accession>
<protein>
    <recommendedName>
        <fullName evidence="1">Rho termination factor-like N-terminal domain-containing protein</fullName>
    </recommendedName>
</protein>
<dbReference type="EMBL" id="MF417904">
    <property type="protein sequence ID" value="ASN70287.1"/>
    <property type="molecule type" value="Genomic_DNA"/>
</dbReference>
<dbReference type="Pfam" id="PF07498">
    <property type="entry name" value="Rho_N"/>
    <property type="match status" value="1"/>
</dbReference>
<dbReference type="InterPro" id="IPR011112">
    <property type="entry name" value="Rho-like_N"/>
</dbReference>
<sequence length="88" mass="9891">MRLIKGNVERIVEDSVKANRLIADGFKELDTIKVQPETLTEPEMSLEPEKNLDYLTVPELKALAKEKGIDGVSSLNREDLLAVLRDVE</sequence>
<evidence type="ECO:0000313" key="2">
    <source>
        <dbReference type="EMBL" id="ASN70287.1"/>
    </source>
</evidence>
<name>A0A2H4JAE1_9CAUD</name>
<reference evidence="2" key="1">
    <citation type="submission" date="2017-06" db="EMBL/GenBank/DDBJ databases">
        <title>Novel phages from South African skin metaviromes.</title>
        <authorList>
            <person name="van Zyl L.J."/>
            <person name="Abrahams Y."/>
            <person name="Stander E.A."/>
            <person name="Kirby B.M."/>
            <person name="Clavaud C."/>
            <person name="Farcet C."/>
            <person name="Breton L."/>
            <person name="Trindade M.I."/>
        </authorList>
    </citation>
    <scope>NUCLEOTIDE SEQUENCE</scope>
</reference>
<proteinExistence type="predicted"/>